<dbReference type="EMBL" id="VJXY01000065">
    <property type="protein sequence ID" value="MBD6620412.1"/>
    <property type="molecule type" value="Genomic_DNA"/>
</dbReference>
<keyword evidence="2" id="KW-1185">Reference proteome</keyword>
<proteinExistence type="predicted"/>
<dbReference type="AlphaFoldDB" id="A0AA40VUN5"/>
<dbReference type="RefSeq" id="WP_191761664.1">
    <property type="nucleotide sequence ID" value="NZ_VJXY01000065.1"/>
</dbReference>
<comment type="caution">
    <text evidence="1">The sequence shown here is derived from an EMBL/GenBank/DDBJ whole genome shotgun (WGS) entry which is preliminary data.</text>
</comment>
<name>A0AA40VUN5_9NOST</name>
<reference evidence="1" key="1">
    <citation type="submission" date="2019-07" db="EMBL/GenBank/DDBJ databases">
        <title>Toxilogical consequences of a new and cryptic species of cyanobacteria (Komarekiella delphini-convector) recovered from the epidermis of a bottlenose dolphin and 1500 ft. in the air.</title>
        <authorList>
            <person name="Brown A.O."/>
            <person name="Dvorak P."/>
            <person name="Villanueva C.D."/>
            <person name="Foss A.J."/>
            <person name="Garvey A.D."/>
            <person name="Gibson Q.A."/>
            <person name="Johansen J.R."/>
            <person name="Casamatta D.A."/>
        </authorList>
    </citation>
    <scope>NUCLEOTIDE SEQUENCE</scope>
    <source>
        <strain evidence="1">SJRDD-AB1</strain>
    </source>
</reference>
<dbReference type="Proteomes" id="UP001165986">
    <property type="component" value="Unassembled WGS sequence"/>
</dbReference>
<organism evidence="1 2">
    <name type="scientific">Komarekiella delphini-convector SJRDD-AB1</name>
    <dbReference type="NCBI Taxonomy" id="2593771"/>
    <lineage>
        <taxon>Bacteria</taxon>
        <taxon>Bacillati</taxon>
        <taxon>Cyanobacteriota</taxon>
        <taxon>Cyanophyceae</taxon>
        <taxon>Nostocales</taxon>
        <taxon>Nostocaceae</taxon>
        <taxon>Komarekiella</taxon>
        <taxon>Komarekiella delphini-convector</taxon>
    </lineage>
</organism>
<evidence type="ECO:0000313" key="2">
    <source>
        <dbReference type="Proteomes" id="UP001165986"/>
    </source>
</evidence>
<evidence type="ECO:0000313" key="1">
    <source>
        <dbReference type="EMBL" id="MBD6620412.1"/>
    </source>
</evidence>
<gene>
    <name evidence="1" type="ORF">FNW02_32675</name>
</gene>
<accession>A0AA40VUN5</accession>
<sequence>MENSSNALSEQVVKALMPTKNQLRTNNVREEILKIKPQNLPVYVYHLDADVAVVHNRIAYRLRAYSFNTITVASNQALRPGDVLTNSCCYYGNEHTEIIPHLHKKGYFGDTGIDLRYYYGCRIDRLAISFVDENSVYPSCGDGDCTVFIELSDSSLSERIRQLEDRYEKLTKVELSHLESLKQERLDDSSIEYWKKRIPRWDEEFECIGEIPVNLIY</sequence>
<protein>
    <submittedName>
        <fullName evidence="1">Uncharacterized protein</fullName>
    </submittedName>
</protein>